<evidence type="ECO:0000313" key="2">
    <source>
        <dbReference type="Proteomes" id="UP000756132"/>
    </source>
</evidence>
<gene>
    <name evidence="1" type="ORF">CLAFUR5_13451</name>
</gene>
<dbReference type="EMBL" id="CP090174">
    <property type="protein sequence ID" value="UJO24647.1"/>
    <property type="molecule type" value="Genomic_DNA"/>
</dbReference>
<dbReference type="OrthoDB" id="2951834at2759"/>
<sequence>MSTTASPSSKKCHIISIPPELRLEIYEHYFKDFELDFSNRPSPEHAGKSVSQCPLLHTCALFRTEALAPYKKYLEACNKAANVALFSFREQTLEQARGADQGDRARYELGFRDACDRVNKKRHEWNAAHMAHARELCRVDWIDFMAVQAGWVRSRGSEEVASM</sequence>
<dbReference type="KEGG" id="ffu:CLAFUR5_13451"/>
<proteinExistence type="predicted"/>
<dbReference type="AlphaFoldDB" id="A0A9Q8PLJ5"/>
<protein>
    <submittedName>
        <fullName evidence="1">Uncharacterized protein</fullName>
    </submittedName>
</protein>
<evidence type="ECO:0000313" key="1">
    <source>
        <dbReference type="EMBL" id="UJO24647.1"/>
    </source>
</evidence>
<dbReference type="RefSeq" id="XP_047769013.1">
    <property type="nucleotide sequence ID" value="XM_047912599.1"/>
</dbReference>
<keyword evidence="2" id="KW-1185">Reference proteome</keyword>
<reference evidence="1" key="2">
    <citation type="journal article" date="2022" name="Microb. Genom.">
        <title>A chromosome-scale genome assembly of the tomato pathogen Cladosporium fulvum reveals a compartmentalized genome architecture and the presence of a dispensable chromosome.</title>
        <authorList>
            <person name="Zaccaron A.Z."/>
            <person name="Chen L.H."/>
            <person name="Samaras A."/>
            <person name="Stergiopoulos I."/>
        </authorList>
    </citation>
    <scope>NUCLEOTIDE SEQUENCE</scope>
    <source>
        <strain evidence="1">Race5_Kim</strain>
    </source>
</reference>
<dbReference type="Proteomes" id="UP000756132">
    <property type="component" value="Chromosome 12"/>
</dbReference>
<accession>A0A9Q8PLJ5</accession>
<reference evidence="1" key="1">
    <citation type="submission" date="2021-12" db="EMBL/GenBank/DDBJ databases">
        <authorList>
            <person name="Zaccaron A."/>
            <person name="Stergiopoulos I."/>
        </authorList>
    </citation>
    <scope>NUCLEOTIDE SEQUENCE</scope>
    <source>
        <strain evidence="1">Race5_Kim</strain>
    </source>
</reference>
<dbReference type="GeneID" id="71993329"/>
<organism evidence="1 2">
    <name type="scientific">Passalora fulva</name>
    <name type="common">Tomato leaf mold</name>
    <name type="synonym">Cladosporium fulvum</name>
    <dbReference type="NCBI Taxonomy" id="5499"/>
    <lineage>
        <taxon>Eukaryota</taxon>
        <taxon>Fungi</taxon>
        <taxon>Dikarya</taxon>
        <taxon>Ascomycota</taxon>
        <taxon>Pezizomycotina</taxon>
        <taxon>Dothideomycetes</taxon>
        <taxon>Dothideomycetidae</taxon>
        <taxon>Mycosphaerellales</taxon>
        <taxon>Mycosphaerellaceae</taxon>
        <taxon>Fulvia</taxon>
    </lineage>
</organism>
<name>A0A9Q8PLJ5_PASFU</name>